<dbReference type="InterPro" id="IPR044671">
    <property type="entry name" value="MT3"/>
</dbReference>
<protein>
    <submittedName>
        <fullName evidence="5">Uncharacterized protein</fullName>
    </submittedName>
</protein>
<dbReference type="AlphaFoldDB" id="A0ABD0VRD9"/>
<dbReference type="PANTHER" id="PTHR33357:SF3">
    <property type="entry name" value="METALLOTHIONEIN-LIKE PROTEIN 3"/>
    <property type="match status" value="1"/>
</dbReference>
<evidence type="ECO:0000313" key="6">
    <source>
        <dbReference type="Proteomes" id="UP001552299"/>
    </source>
</evidence>
<proteinExistence type="inferred from homology"/>
<dbReference type="GO" id="GO:0046872">
    <property type="term" value="F:metal ion binding"/>
    <property type="evidence" value="ECO:0007669"/>
    <property type="project" value="UniProtKB-KW"/>
</dbReference>
<reference evidence="5 6" key="1">
    <citation type="journal article" date="2024" name="Plant Biotechnol. J.">
        <title>Dendrobium thyrsiflorum genome and its molecular insights into genes involved in important horticultural traits.</title>
        <authorList>
            <person name="Chen B."/>
            <person name="Wang J.Y."/>
            <person name="Zheng P.J."/>
            <person name="Li K.L."/>
            <person name="Liang Y.M."/>
            <person name="Chen X.F."/>
            <person name="Zhang C."/>
            <person name="Zhao X."/>
            <person name="He X."/>
            <person name="Zhang G.Q."/>
            <person name="Liu Z.J."/>
            <person name="Xu Q."/>
        </authorList>
    </citation>
    <scope>NUCLEOTIDE SEQUENCE [LARGE SCALE GENOMIC DNA]</scope>
    <source>
        <strain evidence="5">GZMU011</strain>
    </source>
</reference>
<comment type="caution">
    <text evidence="5">The sequence shown here is derived from an EMBL/GenBank/DDBJ whole genome shotgun (WGS) entry which is preliminary data.</text>
</comment>
<dbReference type="Proteomes" id="UP001552299">
    <property type="component" value="Unassembled WGS sequence"/>
</dbReference>
<sequence length="65" mass="6773">MSTCGNCDCASKDQCVKKGNSYGIITVDTEKSYVEEAFEISATGENDGNCNCAISCTCPGCNCGK</sequence>
<dbReference type="EMBL" id="JANQDX010000004">
    <property type="protein sequence ID" value="KAL0925101.1"/>
    <property type="molecule type" value="Genomic_DNA"/>
</dbReference>
<evidence type="ECO:0000256" key="1">
    <source>
        <dbReference type="ARBA" id="ARBA00002568"/>
    </source>
</evidence>
<dbReference type="PANTHER" id="PTHR33357">
    <property type="entry name" value="METALLOTHIONEIN-LIKE PROTEIN 3"/>
    <property type="match status" value="1"/>
</dbReference>
<keyword evidence="4" id="KW-0480">Metal-thiolate cluster</keyword>
<accession>A0ABD0VRD9</accession>
<keyword evidence="3" id="KW-0479">Metal-binding</keyword>
<evidence type="ECO:0000256" key="4">
    <source>
        <dbReference type="ARBA" id="ARBA00022851"/>
    </source>
</evidence>
<comment type="function">
    <text evidence="1">Metallothioneins have a high content of cysteine residues that bind various heavy metals.</text>
</comment>
<gene>
    <name evidence="5" type="ORF">M5K25_003410</name>
</gene>
<keyword evidence="6" id="KW-1185">Reference proteome</keyword>
<name>A0ABD0VRD9_DENTH</name>
<evidence type="ECO:0000256" key="3">
    <source>
        <dbReference type="ARBA" id="ARBA00022723"/>
    </source>
</evidence>
<comment type="similarity">
    <text evidence="2">Belongs to the metallothionein superfamily. Type 15 family.</text>
</comment>
<organism evidence="5 6">
    <name type="scientific">Dendrobium thyrsiflorum</name>
    <name type="common">Pinecone-like raceme dendrobium</name>
    <name type="synonym">Orchid</name>
    <dbReference type="NCBI Taxonomy" id="117978"/>
    <lineage>
        <taxon>Eukaryota</taxon>
        <taxon>Viridiplantae</taxon>
        <taxon>Streptophyta</taxon>
        <taxon>Embryophyta</taxon>
        <taxon>Tracheophyta</taxon>
        <taxon>Spermatophyta</taxon>
        <taxon>Magnoliopsida</taxon>
        <taxon>Liliopsida</taxon>
        <taxon>Asparagales</taxon>
        <taxon>Orchidaceae</taxon>
        <taxon>Epidendroideae</taxon>
        <taxon>Malaxideae</taxon>
        <taxon>Dendrobiinae</taxon>
        <taxon>Dendrobium</taxon>
    </lineage>
</organism>
<evidence type="ECO:0000256" key="2">
    <source>
        <dbReference type="ARBA" id="ARBA00005802"/>
    </source>
</evidence>
<evidence type="ECO:0000313" key="5">
    <source>
        <dbReference type="EMBL" id="KAL0925101.1"/>
    </source>
</evidence>